<reference evidence="2 3" key="1">
    <citation type="journal article" date="2018" name="Plant J.">
        <title>Genome sequences of Chlorella sorokiniana UTEX 1602 and Micractinium conductrix SAG 241.80: implications to maltose excretion by a green alga.</title>
        <authorList>
            <person name="Arriola M.B."/>
            <person name="Velmurugan N."/>
            <person name="Zhang Y."/>
            <person name="Plunkett M.H."/>
            <person name="Hondzo H."/>
            <person name="Barney B.M."/>
        </authorList>
    </citation>
    <scope>NUCLEOTIDE SEQUENCE [LARGE SCALE GENOMIC DNA]</scope>
    <source>
        <strain evidence="2 3">SAG 241.80</strain>
    </source>
</reference>
<dbReference type="AlphaFoldDB" id="A0A2P6V211"/>
<feature type="signal peptide" evidence="1">
    <location>
        <begin position="1"/>
        <end position="21"/>
    </location>
</feature>
<dbReference type="EMBL" id="LHPF02000042">
    <property type="protein sequence ID" value="PSC68122.1"/>
    <property type="molecule type" value="Genomic_DNA"/>
</dbReference>
<sequence>MRATRAVALLLCLACAGGARATIADGAIADAVSQAMNKVLQNNPLAGLSTTATAVGQGLSTTVGALTAAYASAGAQAEAALAAYEKEYCTPATFTPSEKVPAIFTGKGLSLDFSLGECTFDEHKWIHEDVKELDCTEPSITLTKTPANFTSKFRSAPEFTSKECKIEKVFGQEVEQVLFVFDGSSVPDVTQLTAKINEEVKKVLGTVGTGVGDIVGNAKSMLMGGLLGGADAAAAVPAAVATGAQAFTYTR</sequence>
<feature type="chain" id="PRO_5015167281" evidence="1">
    <location>
        <begin position="22"/>
        <end position="251"/>
    </location>
</feature>
<keyword evidence="3" id="KW-1185">Reference proteome</keyword>
<organism evidence="2 3">
    <name type="scientific">Micractinium conductrix</name>
    <dbReference type="NCBI Taxonomy" id="554055"/>
    <lineage>
        <taxon>Eukaryota</taxon>
        <taxon>Viridiplantae</taxon>
        <taxon>Chlorophyta</taxon>
        <taxon>core chlorophytes</taxon>
        <taxon>Trebouxiophyceae</taxon>
        <taxon>Chlorellales</taxon>
        <taxon>Chlorellaceae</taxon>
        <taxon>Chlorella clade</taxon>
        <taxon>Micractinium</taxon>
    </lineage>
</organism>
<comment type="caution">
    <text evidence="2">The sequence shown here is derived from an EMBL/GenBank/DDBJ whole genome shotgun (WGS) entry which is preliminary data.</text>
</comment>
<gene>
    <name evidence="2" type="ORF">C2E20_8258</name>
</gene>
<evidence type="ECO:0000256" key="1">
    <source>
        <dbReference type="SAM" id="SignalP"/>
    </source>
</evidence>
<dbReference type="OrthoDB" id="508576at2759"/>
<name>A0A2P6V211_9CHLO</name>
<keyword evidence="1" id="KW-0732">Signal</keyword>
<evidence type="ECO:0000313" key="3">
    <source>
        <dbReference type="Proteomes" id="UP000239649"/>
    </source>
</evidence>
<accession>A0A2P6V211</accession>
<evidence type="ECO:0000313" key="2">
    <source>
        <dbReference type="EMBL" id="PSC68122.1"/>
    </source>
</evidence>
<dbReference type="Proteomes" id="UP000239649">
    <property type="component" value="Unassembled WGS sequence"/>
</dbReference>
<proteinExistence type="predicted"/>
<protein>
    <submittedName>
        <fullName evidence="2">Uncharacterized protein</fullName>
    </submittedName>
</protein>